<proteinExistence type="predicted"/>
<dbReference type="Proteomes" id="UP000014254">
    <property type="component" value="Unassembled WGS sequence"/>
</dbReference>
<dbReference type="VEuPathDB" id="FungiDB:HMPREF1544_10255"/>
<dbReference type="OrthoDB" id="2208040at2759"/>
<sequence>MLQNHYGASVCYGEAKLEDAKKAPNMLVQDLLRLALFSKDTIDTKRLSSCMSFQAVGRHIVFYTASLQNDGLYVMSELADIDCAASIDDLLNFINCFDDLFKVMKIMDSISVDNDGQKKTYRRRSFDSPQFRAFLQKKMPWYQ</sequence>
<dbReference type="AlphaFoldDB" id="S2J4G0"/>
<organism evidence="1 2">
    <name type="scientific">Mucor circinelloides f. circinelloides (strain 1006PhL)</name>
    <name type="common">Mucormycosis agent</name>
    <name type="synonym">Calyptromyces circinelloides</name>
    <dbReference type="NCBI Taxonomy" id="1220926"/>
    <lineage>
        <taxon>Eukaryota</taxon>
        <taxon>Fungi</taxon>
        <taxon>Fungi incertae sedis</taxon>
        <taxon>Mucoromycota</taxon>
        <taxon>Mucoromycotina</taxon>
        <taxon>Mucoromycetes</taxon>
        <taxon>Mucorales</taxon>
        <taxon>Mucorineae</taxon>
        <taxon>Mucoraceae</taxon>
        <taxon>Mucor</taxon>
    </lineage>
</organism>
<accession>S2J4G0</accession>
<reference evidence="2" key="1">
    <citation type="submission" date="2013-05" db="EMBL/GenBank/DDBJ databases">
        <title>The Genome sequence of Mucor circinelloides f. circinelloides 1006PhL.</title>
        <authorList>
            <consortium name="The Broad Institute Genomics Platform"/>
            <person name="Cuomo C."/>
            <person name="Earl A."/>
            <person name="Findley K."/>
            <person name="Lee S.C."/>
            <person name="Walker B."/>
            <person name="Young S."/>
            <person name="Zeng Q."/>
            <person name="Gargeya S."/>
            <person name="Fitzgerald M."/>
            <person name="Haas B."/>
            <person name="Abouelleil A."/>
            <person name="Allen A.W."/>
            <person name="Alvarado L."/>
            <person name="Arachchi H.M."/>
            <person name="Berlin A.M."/>
            <person name="Chapman S.B."/>
            <person name="Gainer-Dewar J."/>
            <person name="Goldberg J."/>
            <person name="Griggs A."/>
            <person name="Gujja S."/>
            <person name="Hansen M."/>
            <person name="Howarth C."/>
            <person name="Imamovic A."/>
            <person name="Ireland A."/>
            <person name="Larimer J."/>
            <person name="McCowan C."/>
            <person name="Murphy C."/>
            <person name="Pearson M."/>
            <person name="Poon T.W."/>
            <person name="Priest M."/>
            <person name="Roberts A."/>
            <person name="Saif S."/>
            <person name="Shea T."/>
            <person name="Sisk P."/>
            <person name="Sykes S."/>
            <person name="Wortman J."/>
            <person name="Nusbaum C."/>
            <person name="Birren B."/>
        </authorList>
    </citation>
    <scope>NUCLEOTIDE SEQUENCE [LARGE SCALE GENOMIC DNA]</scope>
    <source>
        <strain evidence="2">1006PhL</strain>
    </source>
</reference>
<gene>
    <name evidence="1" type="ORF">HMPREF1544_10255</name>
</gene>
<dbReference type="STRING" id="1220926.S2J4G0"/>
<dbReference type="OMA" id="MRITWAR"/>
<dbReference type="EMBL" id="KE124089">
    <property type="protein sequence ID" value="EPB82982.1"/>
    <property type="molecule type" value="Genomic_DNA"/>
</dbReference>
<keyword evidence="2" id="KW-1185">Reference proteome</keyword>
<protein>
    <submittedName>
        <fullName evidence="1">Uncharacterized protein</fullName>
    </submittedName>
</protein>
<evidence type="ECO:0000313" key="1">
    <source>
        <dbReference type="EMBL" id="EPB82982.1"/>
    </source>
</evidence>
<name>S2J4G0_MUCC1</name>
<dbReference type="InParanoid" id="S2J4G0"/>
<evidence type="ECO:0000313" key="2">
    <source>
        <dbReference type="Proteomes" id="UP000014254"/>
    </source>
</evidence>